<accession>A0AAD5UE81</accession>
<reference evidence="4" key="1">
    <citation type="submission" date="2020-05" db="EMBL/GenBank/DDBJ databases">
        <title>Phylogenomic resolution of chytrid fungi.</title>
        <authorList>
            <person name="Stajich J.E."/>
            <person name="Amses K."/>
            <person name="Simmons R."/>
            <person name="Seto K."/>
            <person name="Myers J."/>
            <person name="Bonds A."/>
            <person name="Quandt C.A."/>
            <person name="Barry K."/>
            <person name="Liu P."/>
            <person name="Grigoriev I."/>
            <person name="Longcore J.E."/>
            <person name="James T.Y."/>
        </authorList>
    </citation>
    <scope>NUCLEOTIDE SEQUENCE</scope>
    <source>
        <strain evidence="4">PLAUS21</strain>
    </source>
</reference>
<evidence type="ECO:0000256" key="2">
    <source>
        <dbReference type="ARBA" id="ARBA00038211"/>
    </source>
</evidence>
<dbReference type="Pfam" id="PF01633">
    <property type="entry name" value="Choline_kinase"/>
    <property type="match status" value="1"/>
</dbReference>
<comment type="similarity">
    <text evidence="2">Belongs to the choline/ethanolamine kinase family.</text>
</comment>
<gene>
    <name evidence="4" type="primary">ETNK2_1</name>
    <name evidence="4" type="ORF">HK103_006632</name>
</gene>
<evidence type="ECO:0000256" key="3">
    <source>
        <dbReference type="ARBA" id="ARBA00038874"/>
    </source>
</evidence>
<dbReference type="EC" id="2.7.1.82" evidence="3"/>
<dbReference type="CDD" id="cd05157">
    <property type="entry name" value="ETNK_euk"/>
    <property type="match status" value="1"/>
</dbReference>
<comment type="caution">
    <text evidence="4">The sequence shown here is derived from an EMBL/GenBank/DDBJ whole genome shotgun (WGS) entry which is preliminary data.</text>
</comment>
<dbReference type="AlphaFoldDB" id="A0AAD5UE81"/>
<dbReference type="Gene3D" id="3.30.200.20">
    <property type="entry name" value="Phosphorylase Kinase, domain 1"/>
    <property type="match status" value="1"/>
</dbReference>
<protein>
    <recommendedName>
        <fullName evidence="3">ethanolamine kinase</fullName>
        <ecNumber evidence="3">2.7.1.82</ecNumber>
    </recommendedName>
</protein>
<comment type="pathway">
    <text evidence="1">Phospholipid metabolism; phosphatidylethanolamine biosynthesis; phosphatidylethanolamine from ethanolamine: step 1/3.</text>
</comment>
<dbReference type="Gene3D" id="3.90.1200.10">
    <property type="match status" value="1"/>
</dbReference>
<dbReference type="SUPFAM" id="SSF56112">
    <property type="entry name" value="Protein kinase-like (PK-like)"/>
    <property type="match status" value="1"/>
</dbReference>
<name>A0AAD5UE81_9FUNG</name>
<evidence type="ECO:0000256" key="1">
    <source>
        <dbReference type="ARBA" id="ARBA00037883"/>
    </source>
</evidence>
<dbReference type="InterPro" id="IPR011009">
    <property type="entry name" value="Kinase-like_dom_sf"/>
</dbReference>
<dbReference type="GO" id="GO:0006646">
    <property type="term" value="P:phosphatidylethanolamine biosynthetic process"/>
    <property type="evidence" value="ECO:0007669"/>
    <property type="project" value="TreeGrafter"/>
</dbReference>
<dbReference type="EMBL" id="JADGKB010000072">
    <property type="protein sequence ID" value="KAJ3255089.1"/>
    <property type="molecule type" value="Genomic_DNA"/>
</dbReference>
<evidence type="ECO:0000313" key="5">
    <source>
        <dbReference type="Proteomes" id="UP001210925"/>
    </source>
</evidence>
<dbReference type="GO" id="GO:0005737">
    <property type="term" value="C:cytoplasm"/>
    <property type="evidence" value="ECO:0007669"/>
    <property type="project" value="TreeGrafter"/>
</dbReference>
<dbReference type="PANTHER" id="PTHR22603">
    <property type="entry name" value="CHOLINE/ETHANOALAMINE KINASE"/>
    <property type="match status" value="1"/>
</dbReference>
<dbReference type="Proteomes" id="UP001210925">
    <property type="component" value="Unassembled WGS sequence"/>
</dbReference>
<keyword evidence="4" id="KW-0808">Transferase</keyword>
<keyword evidence="5" id="KW-1185">Reference proteome</keyword>
<dbReference type="GO" id="GO:0004305">
    <property type="term" value="F:ethanolamine kinase activity"/>
    <property type="evidence" value="ECO:0007669"/>
    <property type="project" value="UniProtKB-EC"/>
</dbReference>
<dbReference type="PANTHER" id="PTHR22603:SF66">
    <property type="entry name" value="ETHANOLAMINE KINASE"/>
    <property type="match status" value="1"/>
</dbReference>
<evidence type="ECO:0000313" key="4">
    <source>
        <dbReference type="EMBL" id="KAJ3255089.1"/>
    </source>
</evidence>
<organism evidence="4 5">
    <name type="scientific">Boothiomyces macroporosus</name>
    <dbReference type="NCBI Taxonomy" id="261099"/>
    <lineage>
        <taxon>Eukaryota</taxon>
        <taxon>Fungi</taxon>
        <taxon>Fungi incertae sedis</taxon>
        <taxon>Chytridiomycota</taxon>
        <taxon>Chytridiomycota incertae sedis</taxon>
        <taxon>Chytridiomycetes</taxon>
        <taxon>Rhizophydiales</taxon>
        <taxon>Terramycetaceae</taxon>
        <taxon>Boothiomyces</taxon>
    </lineage>
</organism>
<sequence length="355" mass="40858">MLVIDRQIQEEDRQSLNSMESMVPQLDLTINPEFLLKDSQIVVNALFPEWSEDDLVLSVCTNGITNKLVKATHKESQQVILIRTYGRGSSVLINRPQEILNIIALSEAGLCPPLYGRFNNGIVYGYVAGEVFSVKDMSDKHKSGLVAKTMAKWHNSLKDMNSKPGLFTTMWKWINSVPQTYSNSDKQKSFKASGFTLNQLREELLELQSHLEKLESPVVFCHNDLLSGNLIYDPERDTCAFIDYEYGCPNYRAFDIGNHFCEFGGFDCDWTKYPDETFQKAWLKEYLSAKGEGVVSDAKLDAIYREVLAFSLAAHFFWSLWALIQAEISDIDFDYIEYAVMRLQEYYRKKDEWLM</sequence>
<keyword evidence="4" id="KW-0418">Kinase</keyword>
<proteinExistence type="inferred from homology"/>